<dbReference type="EMBL" id="PDPS01000024">
    <property type="protein sequence ID" value="PID58072.1"/>
    <property type="molecule type" value="Genomic_DNA"/>
</dbReference>
<gene>
    <name evidence="2" type="ORF">CSB45_05110</name>
</gene>
<keyword evidence="1" id="KW-1133">Transmembrane helix</keyword>
<sequence>MNIVNRAVNTALYRVFLYLPDPVLYFFISLAAFLRSLFRIVVHFNMTVDRYEGLRNGHPVTLLWIGTDEMKKYILEKLYDSEYRFTHVTRTNVFMLKNTLRDLSPHVDLMYVEMNSLLPGLQDFMRIKPYVLSSMRVEEYKKKKYNEARKLLERNGVELKEFSIRTHLDRFRLFYEQLYVPHISSKWGKQSVESFDMLKIFYAKGVLQTAYHGDEAIAANVWLFQGDTLVKCKYGVRNAKDKLHRAAASYYTSLDYAKKHGFVYFNGFHVRSFMNDGLFRYKREWGLSVSVEERNYYFDKDLYLNVVNYCPGVIDFLREEPFLAVRDHGLRAQLLCSCRDSGLVEEIMTHYHRYKTGGVALYEFHVARDVTDQEKDEIYRRHEVSEATNLFRFITYR</sequence>
<name>A0A2G6E873_9BACT</name>
<comment type="caution">
    <text evidence="2">The sequence shown here is derived from an EMBL/GenBank/DDBJ whole genome shotgun (WGS) entry which is preliminary data.</text>
</comment>
<proteinExistence type="predicted"/>
<keyword evidence="1" id="KW-0472">Membrane</keyword>
<feature type="transmembrane region" description="Helical" evidence="1">
    <location>
        <begin position="23"/>
        <end position="42"/>
    </location>
</feature>
<keyword evidence="1" id="KW-0812">Transmembrane</keyword>
<dbReference type="InterPro" id="IPR016181">
    <property type="entry name" value="Acyl_CoA_acyltransferase"/>
</dbReference>
<evidence type="ECO:0000256" key="1">
    <source>
        <dbReference type="SAM" id="Phobius"/>
    </source>
</evidence>
<dbReference type="AlphaFoldDB" id="A0A2G6E873"/>
<organism evidence="2 3">
    <name type="scientific">candidate division KSB3 bacterium</name>
    <dbReference type="NCBI Taxonomy" id="2044937"/>
    <lineage>
        <taxon>Bacteria</taxon>
        <taxon>candidate division KSB3</taxon>
    </lineage>
</organism>
<reference evidence="2 3" key="1">
    <citation type="submission" date="2017-10" db="EMBL/GenBank/DDBJ databases">
        <title>Novel microbial diversity and functional potential in the marine mammal oral microbiome.</title>
        <authorList>
            <person name="Dudek N.K."/>
            <person name="Sun C.L."/>
            <person name="Burstein D."/>
            <person name="Kantor R.S."/>
            <person name="Aliaga Goltsman D.S."/>
            <person name="Bik E.M."/>
            <person name="Thomas B.C."/>
            <person name="Banfield J.F."/>
            <person name="Relman D.A."/>
        </authorList>
    </citation>
    <scope>NUCLEOTIDE SEQUENCE [LARGE SCALE GENOMIC DNA]</scope>
    <source>
        <strain evidence="2">DOLZORAL124_49_17</strain>
    </source>
</reference>
<dbReference type="Gene3D" id="3.40.630.30">
    <property type="match status" value="1"/>
</dbReference>
<evidence type="ECO:0008006" key="4">
    <source>
        <dbReference type="Google" id="ProtNLM"/>
    </source>
</evidence>
<accession>A0A2G6E873</accession>
<dbReference type="SUPFAM" id="SSF55729">
    <property type="entry name" value="Acyl-CoA N-acyltransferases (Nat)"/>
    <property type="match status" value="1"/>
</dbReference>
<dbReference type="Proteomes" id="UP000229740">
    <property type="component" value="Unassembled WGS sequence"/>
</dbReference>
<evidence type="ECO:0000313" key="3">
    <source>
        <dbReference type="Proteomes" id="UP000229740"/>
    </source>
</evidence>
<evidence type="ECO:0000313" key="2">
    <source>
        <dbReference type="EMBL" id="PID58072.1"/>
    </source>
</evidence>
<protein>
    <recommendedName>
        <fullName evidence="4">BioF2-like acetyltransferase domain-containing protein</fullName>
    </recommendedName>
</protein>